<keyword evidence="2" id="KW-0812">Transmembrane</keyword>
<evidence type="ECO:0000313" key="4">
    <source>
        <dbReference type="Proteomes" id="UP000800094"/>
    </source>
</evidence>
<proteinExistence type="predicted"/>
<protein>
    <submittedName>
        <fullName evidence="3">Uncharacterized protein</fullName>
    </submittedName>
</protein>
<dbReference type="AlphaFoldDB" id="A0A6A6HQW6"/>
<feature type="compositionally biased region" description="Basic and acidic residues" evidence="1">
    <location>
        <begin position="133"/>
        <end position="142"/>
    </location>
</feature>
<gene>
    <name evidence="3" type="ORF">BU26DRAFT_206726</name>
</gene>
<feature type="compositionally biased region" description="Polar residues" evidence="1">
    <location>
        <begin position="14"/>
        <end position="24"/>
    </location>
</feature>
<organism evidence="3 4">
    <name type="scientific">Trematosphaeria pertusa</name>
    <dbReference type="NCBI Taxonomy" id="390896"/>
    <lineage>
        <taxon>Eukaryota</taxon>
        <taxon>Fungi</taxon>
        <taxon>Dikarya</taxon>
        <taxon>Ascomycota</taxon>
        <taxon>Pezizomycotina</taxon>
        <taxon>Dothideomycetes</taxon>
        <taxon>Pleosporomycetidae</taxon>
        <taxon>Pleosporales</taxon>
        <taxon>Massarineae</taxon>
        <taxon>Trematosphaeriaceae</taxon>
        <taxon>Trematosphaeria</taxon>
    </lineage>
</organism>
<dbReference type="GeneID" id="54573930"/>
<dbReference type="OrthoDB" id="3783802at2759"/>
<feature type="compositionally biased region" description="Polar residues" evidence="1">
    <location>
        <begin position="155"/>
        <end position="176"/>
    </location>
</feature>
<feature type="compositionally biased region" description="Low complexity" evidence="1">
    <location>
        <begin position="183"/>
        <end position="202"/>
    </location>
</feature>
<feature type="compositionally biased region" description="Basic and acidic residues" evidence="1">
    <location>
        <begin position="91"/>
        <end position="102"/>
    </location>
</feature>
<evidence type="ECO:0000313" key="3">
    <source>
        <dbReference type="EMBL" id="KAF2240506.1"/>
    </source>
</evidence>
<feature type="compositionally biased region" description="Polar residues" evidence="1">
    <location>
        <begin position="73"/>
        <end position="83"/>
    </location>
</feature>
<keyword evidence="2" id="KW-0472">Membrane</keyword>
<feature type="region of interest" description="Disordered" evidence="1">
    <location>
        <begin position="133"/>
        <end position="220"/>
    </location>
</feature>
<name>A0A6A6HQW6_9PLEO</name>
<feature type="region of interest" description="Disordered" evidence="1">
    <location>
        <begin position="60"/>
        <end position="102"/>
    </location>
</feature>
<feature type="region of interest" description="Disordered" evidence="1">
    <location>
        <begin position="1"/>
        <end position="24"/>
    </location>
</feature>
<keyword evidence="4" id="KW-1185">Reference proteome</keyword>
<keyword evidence="2" id="KW-1133">Transmembrane helix</keyword>
<feature type="transmembrane region" description="Helical" evidence="2">
    <location>
        <begin position="29"/>
        <end position="51"/>
    </location>
</feature>
<reference evidence="3" key="1">
    <citation type="journal article" date="2020" name="Stud. Mycol.">
        <title>101 Dothideomycetes genomes: a test case for predicting lifestyles and emergence of pathogens.</title>
        <authorList>
            <person name="Haridas S."/>
            <person name="Albert R."/>
            <person name="Binder M."/>
            <person name="Bloem J."/>
            <person name="Labutti K."/>
            <person name="Salamov A."/>
            <person name="Andreopoulos B."/>
            <person name="Baker S."/>
            <person name="Barry K."/>
            <person name="Bills G."/>
            <person name="Bluhm B."/>
            <person name="Cannon C."/>
            <person name="Castanera R."/>
            <person name="Culley D."/>
            <person name="Daum C."/>
            <person name="Ezra D."/>
            <person name="Gonzalez J."/>
            <person name="Henrissat B."/>
            <person name="Kuo A."/>
            <person name="Liang C."/>
            <person name="Lipzen A."/>
            <person name="Lutzoni F."/>
            <person name="Magnuson J."/>
            <person name="Mondo S."/>
            <person name="Nolan M."/>
            <person name="Ohm R."/>
            <person name="Pangilinan J."/>
            <person name="Park H.-J."/>
            <person name="Ramirez L."/>
            <person name="Alfaro M."/>
            <person name="Sun H."/>
            <person name="Tritt A."/>
            <person name="Yoshinaga Y."/>
            <person name="Zwiers L.-H."/>
            <person name="Turgeon B."/>
            <person name="Goodwin S."/>
            <person name="Spatafora J."/>
            <person name="Crous P."/>
            <person name="Grigoriev I."/>
        </authorList>
    </citation>
    <scope>NUCLEOTIDE SEQUENCE</scope>
    <source>
        <strain evidence="3">CBS 122368</strain>
    </source>
</reference>
<sequence length="220" mass="24132">MAPTPVDTQPEKPQPTSEPEQKSWSTGTIIMGSVFLFLAVSLIVTLVAFWFHKRAERNKLPPEKRPSSYHPFRTQSSDKSSLLANAAPSPEDDKSSMFSRDRSTSVSLYVDTDVVDKRASMENVSLIPLHITPAEETHDPMDRTTSVGSRVSALSRGSSRYSTGASSLALSPIQQNEDGDLGTSSRPRSTSTTSMRYYSTTPTDRESAPQIPKIVHTPSE</sequence>
<evidence type="ECO:0000256" key="2">
    <source>
        <dbReference type="SAM" id="Phobius"/>
    </source>
</evidence>
<accession>A0A6A6HQW6</accession>
<dbReference type="EMBL" id="ML987217">
    <property type="protein sequence ID" value="KAF2240506.1"/>
    <property type="molecule type" value="Genomic_DNA"/>
</dbReference>
<evidence type="ECO:0000256" key="1">
    <source>
        <dbReference type="SAM" id="MobiDB-lite"/>
    </source>
</evidence>
<dbReference type="Proteomes" id="UP000800094">
    <property type="component" value="Unassembled WGS sequence"/>
</dbReference>
<dbReference type="RefSeq" id="XP_033675510.1">
    <property type="nucleotide sequence ID" value="XM_033820600.1"/>
</dbReference>